<dbReference type="InterPro" id="IPR001647">
    <property type="entry name" value="HTH_TetR"/>
</dbReference>
<reference evidence="7" key="1">
    <citation type="submission" date="2016-11" db="EMBL/GenBank/DDBJ databases">
        <authorList>
            <person name="Varghese N."/>
            <person name="Submissions S."/>
        </authorList>
    </citation>
    <scope>NUCLEOTIDE SEQUENCE [LARGE SCALE GENOMIC DNA]</scope>
    <source>
        <strain evidence="7">DSM 24787</strain>
    </source>
</reference>
<dbReference type="STRING" id="536979.SAMN04488055_0167"/>
<keyword evidence="1" id="KW-0805">Transcription regulation</keyword>
<dbReference type="AlphaFoldDB" id="A0A1N6D303"/>
<sequence>MSDTKDKIVEMADHLVRTKGFNAFSYKDIADPMEIKNAAIHYHFPAKSDLGIGVIEAEIKKFRENVEKWRKLPEDRQLAKLVDVFHRYGTNGFICLMGSLATDFETFTDPMKAKVQEMGTDIVNWLSACLENGRAGGRFHFEGEAYDRALLLITNLQSSLILSRVLGPSVFNRVSNRILKDLKP</sequence>
<protein>
    <submittedName>
        <fullName evidence="6">Transcriptional regulator, TetR family</fullName>
    </submittedName>
</protein>
<proteinExistence type="predicted"/>
<evidence type="ECO:0000256" key="3">
    <source>
        <dbReference type="ARBA" id="ARBA00023163"/>
    </source>
</evidence>
<dbReference type="PROSITE" id="PS50977">
    <property type="entry name" value="HTH_TETR_2"/>
    <property type="match status" value="1"/>
</dbReference>
<evidence type="ECO:0000256" key="4">
    <source>
        <dbReference type="PROSITE-ProRule" id="PRU00335"/>
    </source>
</evidence>
<dbReference type="SUPFAM" id="SSF48498">
    <property type="entry name" value="Tetracyclin repressor-like, C-terminal domain"/>
    <property type="match status" value="1"/>
</dbReference>
<gene>
    <name evidence="6" type="ORF">SAMN04488055_0167</name>
</gene>
<accession>A0A1N6D303</accession>
<name>A0A1N6D303_9BACT</name>
<evidence type="ECO:0000313" key="6">
    <source>
        <dbReference type="EMBL" id="SIN65086.1"/>
    </source>
</evidence>
<feature type="domain" description="HTH tetR-type" evidence="5">
    <location>
        <begin position="2"/>
        <end position="62"/>
    </location>
</feature>
<dbReference type="InterPro" id="IPR036271">
    <property type="entry name" value="Tet_transcr_reg_TetR-rel_C_sf"/>
</dbReference>
<keyword evidence="3" id="KW-0804">Transcription</keyword>
<dbReference type="InterPro" id="IPR009057">
    <property type="entry name" value="Homeodomain-like_sf"/>
</dbReference>
<organism evidence="6 7">
    <name type="scientific">Chitinophaga niabensis</name>
    <dbReference type="NCBI Taxonomy" id="536979"/>
    <lineage>
        <taxon>Bacteria</taxon>
        <taxon>Pseudomonadati</taxon>
        <taxon>Bacteroidota</taxon>
        <taxon>Chitinophagia</taxon>
        <taxon>Chitinophagales</taxon>
        <taxon>Chitinophagaceae</taxon>
        <taxon>Chitinophaga</taxon>
    </lineage>
</organism>
<dbReference type="PANTHER" id="PTHR47506">
    <property type="entry name" value="TRANSCRIPTIONAL REGULATORY PROTEIN"/>
    <property type="match status" value="1"/>
</dbReference>
<evidence type="ECO:0000256" key="2">
    <source>
        <dbReference type="ARBA" id="ARBA00023125"/>
    </source>
</evidence>
<dbReference type="SUPFAM" id="SSF46689">
    <property type="entry name" value="Homeodomain-like"/>
    <property type="match status" value="1"/>
</dbReference>
<dbReference type="Pfam" id="PF00440">
    <property type="entry name" value="TetR_N"/>
    <property type="match status" value="1"/>
</dbReference>
<dbReference type="OrthoDB" id="9809772at2"/>
<dbReference type="EMBL" id="FSRA01000001">
    <property type="protein sequence ID" value="SIN65086.1"/>
    <property type="molecule type" value="Genomic_DNA"/>
</dbReference>
<dbReference type="GO" id="GO:0003677">
    <property type="term" value="F:DNA binding"/>
    <property type="evidence" value="ECO:0007669"/>
    <property type="project" value="UniProtKB-UniRule"/>
</dbReference>
<dbReference type="PANTHER" id="PTHR47506:SF6">
    <property type="entry name" value="HTH-TYPE TRANSCRIPTIONAL REPRESSOR NEMR"/>
    <property type="match status" value="1"/>
</dbReference>
<dbReference type="RefSeq" id="WP_074237289.1">
    <property type="nucleotide sequence ID" value="NZ_FSRA01000001.1"/>
</dbReference>
<evidence type="ECO:0000259" key="5">
    <source>
        <dbReference type="PROSITE" id="PS50977"/>
    </source>
</evidence>
<evidence type="ECO:0000313" key="7">
    <source>
        <dbReference type="Proteomes" id="UP000185003"/>
    </source>
</evidence>
<keyword evidence="2 4" id="KW-0238">DNA-binding</keyword>
<keyword evidence="7" id="KW-1185">Reference proteome</keyword>
<dbReference type="Gene3D" id="1.10.357.10">
    <property type="entry name" value="Tetracycline Repressor, domain 2"/>
    <property type="match status" value="1"/>
</dbReference>
<feature type="DNA-binding region" description="H-T-H motif" evidence="4">
    <location>
        <begin position="25"/>
        <end position="44"/>
    </location>
</feature>
<dbReference type="Proteomes" id="UP000185003">
    <property type="component" value="Unassembled WGS sequence"/>
</dbReference>
<evidence type="ECO:0000256" key="1">
    <source>
        <dbReference type="ARBA" id="ARBA00023015"/>
    </source>
</evidence>